<evidence type="ECO:0000256" key="2">
    <source>
        <dbReference type="ARBA" id="ARBA00022617"/>
    </source>
</evidence>
<dbReference type="GO" id="GO:0016705">
    <property type="term" value="F:oxidoreductase activity, acting on paired donors, with incorporation or reduction of molecular oxygen"/>
    <property type="evidence" value="ECO:0007669"/>
    <property type="project" value="InterPro"/>
</dbReference>
<reference evidence="9" key="1">
    <citation type="submission" date="2002-08" db="EMBL/GenBank/DDBJ databases">
        <title>The spirangiene synthase from Sorangium cellulosum So ce90 - Module duplications as strategy behind the evolution of polyketide synthases.</title>
        <authorList>
            <person name="Knauber J."/>
            <person name="Bloecker H."/>
            <person name="Mueller R."/>
            <person name="Nordsiek G."/>
            <person name="Beyer S."/>
        </authorList>
    </citation>
    <scope>NUCLEOTIDE SEQUENCE</scope>
</reference>
<proteinExistence type="inferred from homology"/>
<dbReference type="InterPro" id="IPR036396">
    <property type="entry name" value="Cyt_P450_sf"/>
</dbReference>
<dbReference type="GO" id="GO:0005506">
    <property type="term" value="F:iron ion binding"/>
    <property type="evidence" value="ECO:0007669"/>
    <property type="project" value="InterPro"/>
</dbReference>
<gene>
    <name evidence="9" type="primary">spiL</name>
</gene>
<keyword evidence="4 8" id="KW-0560">Oxidoreductase</keyword>
<keyword evidence="3 7" id="KW-0479">Metal-binding</keyword>
<dbReference type="PRINTS" id="PR00465">
    <property type="entry name" value="EP450IV"/>
</dbReference>
<dbReference type="GO" id="GO:0020037">
    <property type="term" value="F:heme binding"/>
    <property type="evidence" value="ECO:0007669"/>
    <property type="project" value="InterPro"/>
</dbReference>
<dbReference type="GO" id="GO:0004497">
    <property type="term" value="F:monooxygenase activity"/>
    <property type="evidence" value="ECO:0007669"/>
    <property type="project" value="UniProtKB-KW"/>
</dbReference>
<evidence type="ECO:0000256" key="5">
    <source>
        <dbReference type="ARBA" id="ARBA00023004"/>
    </source>
</evidence>
<evidence type="ECO:0000256" key="6">
    <source>
        <dbReference type="ARBA" id="ARBA00023033"/>
    </source>
</evidence>
<evidence type="ECO:0000256" key="7">
    <source>
        <dbReference type="PIRSR" id="PIRSR602403-1"/>
    </source>
</evidence>
<dbReference type="PANTHER" id="PTHR24291:SF50">
    <property type="entry name" value="BIFUNCTIONAL ALBAFLAVENONE MONOOXYGENASE_TERPENE SYNTHASE"/>
    <property type="match status" value="1"/>
</dbReference>
<dbReference type="PRINTS" id="PR00385">
    <property type="entry name" value="P450"/>
</dbReference>
<keyword evidence="6 8" id="KW-0503">Monooxygenase</keyword>
<name>Q8GBX2_SORCE</name>
<evidence type="ECO:0000256" key="8">
    <source>
        <dbReference type="RuleBase" id="RU000461"/>
    </source>
</evidence>
<evidence type="ECO:0000313" key="10">
    <source>
        <dbReference type="EMBL" id="CAL58689.1"/>
    </source>
</evidence>
<dbReference type="CDD" id="cd11053">
    <property type="entry name" value="CYP110-like"/>
    <property type="match status" value="1"/>
</dbReference>
<comment type="cofactor">
    <cofactor evidence="7">
        <name>heme</name>
        <dbReference type="ChEBI" id="CHEBI:30413"/>
    </cofactor>
</comment>
<sequence length="456" mass="50506">MISISKSKQKLLPPGPRSPMALQTLQWLKNPVPFLEACGARYGEMFTLKLPTQWPVVVVQHPEAVKEVFALDSNAGHAGEANNILKPFLGKYSLLVLDGEEHMRQRKMMMPAFHGERMEAYGHAMIDAAHASIDAWPVGSPFGVHAPMQAITLQVILRTVVGMTDGPLLAELEALYPQVIDAASAPAMHFELFRKDLGPWSPWGKFKRRSARGKEIMIHEIRRAREKGTAGRTDVLAMIIDAKDENGELLTEDEIHGELMTLLVAGHETTATALCWALRWLLRDAALTRRVAEEAAEVADDPVKIAKSELLDRVVKEALRLQPIGPVVARVLKQPLTIQGRELPADVMVAPCVQLLHHRPSLYPEPTRFDPDRYATFTPKPWEFIPFGGGLRKCIGAAFSMYEMKMVLATAFSRLSMELATDDIKIIRRGVTLAPSGGLPLVIRKKSPRATKPIAA</sequence>
<dbReference type="SUPFAM" id="SSF48264">
    <property type="entry name" value="Cytochrome P450"/>
    <property type="match status" value="1"/>
</dbReference>
<dbReference type="InterPro" id="IPR001128">
    <property type="entry name" value="Cyt_P450"/>
</dbReference>
<evidence type="ECO:0000256" key="3">
    <source>
        <dbReference type="ARBA" id="ARBA00022723"/>
    </source>
</evidence>
<dbReference type="Gene3D" id="1.10.630.10">
    <property type="entry name" value="Cytochrome P450"/>
    <property type="match status" value="1"/>
</dbReference>
<dbReference type="AlphaFoldDB" id="Q8GBX2"/>
<dbReference type="InterPro" id="IPR002403">
    <property type="entry name" value="Cyt_P450_E_grp-IV"/>
</dbReference>
<evidence type="ECO:0000256" key="4">
    <source>
        <dbReference type="ARBA" id="ARBA00023002"/>
    </source>
</evidence>
<keyword evidence="2 7" id="KW-0349">Heme</keyword>
<protein>
    <submittedName>
        <fullName evidence="10">Cytochrome P450 dependent monooxygenase</fullName>
    </submittedName>
    <submittedName>
        <fullName evidence="9">Cytochrome-P450-monooxygenase</fullName>
    </submittedName>
</protein>
<dbReference type="InterPro" id="IPR017972">
    <property type="entry name" value="Cyt_P450_CS"/>
</dbReference>
<feature type="binding site" description="axial binding residue" evidence="7">
    <location>
        <position position="394"/>
    </location>
    <ligand>
        <name>heme</name>
        <dbReference type="ChEBI" id="CHEBI:30413"/>
    </ligand>
    <ligandPart>
        <name>Fe</name>
        <dbReference type="ChEBI" id="CHEBI:18248"/>
    </ligandPart>
</feature>
<accession>Q8GBX2</accession>
<evidence type="ECO:0000313" key="9">
    <source>
        <dbReference type="EMBL" id="CAD43453.1"/>
    </source>
</evidence>
<keyword evidence="5 7" id="KW-0408">Iron</keyword>
<evidence type="ECO:0000256" key="1">
    <source>
        <dbReference type="ARBA" id="ARBA00010617"/>
    </source>
</evidence>
<comment type="similarity">
    <text evidence="1 8">Belongs to the cytochrome P450 family.</text>
</comment>
<dbReference type="EMBL" id="AM407731">
    <property type="protein sequence ID" value="CAL58689.1"/>
    <property type="molecule type" value="Genomic_DNA"/>
</dbReference>
<dbReference type="PROSITE" id="PS00086">
    <property type="entry name" value="CYTOCHROME_P450"/>
    <property type="match status" value="1"/>
</dbReference>
<dbReference type="EMBL" id="AJ505006">
    <property type="protein sequence ID" value="CAD43453.1"/>
    <property type="molecule type" value="Genomic_DNA"/>
</dbReference>
<reference evidence="10" key="2">
    <citation type="journal article" date="2007" name="Chem. Biol.">
        <title>Spiroketal polyketide formation in Sorangium: identification and analysis of the biosynthetic gene cluster for the highly cytotoxic spirangienes.</title>
        <authorList>
            <person name="Frank B."/>
            <person name="Knauber J."/>
            <person name="Steinmetz H."/>
            <person name="Scharfe M."/>
            <person name="Bloecker H."/>
            <person name="Beyer S."/>
            <person name="Mueller R."/>
        </authorList>
    </citation>
    <scope>NUCLEOTIDE SEQUENCE</scope>
    <source>
        <strain evidence="10">So ce90</strain>
    </source>
</reference>
<dbReference type="Pfam" id="PF00067">
    <property type="entry name" value="p450"/>
    <property type="match status" value="1"/>
</dbReference>
<dbReference type="InterPro" id="IPR050196">
    <property type="entry name" value="Cytochrome_P450_Monoox"/>
</dbReference>
<organism evidence="9">
    <name type="scientific">Sorangium cellulosum</name>
    <name type="common">Polyangium cellulosum</name>
    <dbReference type="NCBI Taxonomy" id="56"/>
    <lineage>
        <taxon>Bacteria</taxon>
        <taxon>Pseudomonadati</taxon>
        <taxon>Myxococcota</taxon>
        <taxon>Polyangia</taxon>
        <taxon>Polyangiales</taxon>
        <taxon>Polyangiaceae</taxon>
        <taxon>Sorangium</taxon>
    </lineage>
</organism>
<dbReference type="PANTHER" id="PTHR24291">
    <property type="entry name" value="CYTOCHROME P450 FAMILY 4"/>
    <property type="match status" value="1"/>
</dbReference>